<comment type="caution">
    <text evidence="1">The sequence shown here is derived from an EMBL/GenBank/DDBJ whole genome shotgun (WGS) entry which is preliminary data.</text>
</comment>
<dbReference type="RefSeq" id="WP_188879931.1">
    <property type="nucleotide sequence ID" value="NZ_BMPF01000001.1"/>
</dbReference>
<dbReference type="InterPro" id="IPR046243">
    <property type="entry name" value="DUF6276"/>
</dbReference>
<sequence length="130" mass="14308">MSCQRCGAETVAFRVPEALGEYLPDDRPGAELCTRCLAVAPVDDPPEENPDFRTVSDAFPPNEEAGAALACLLALVESLVLYRAEIEAVATDAETRGADVLLFFERLAADDSLEPFFDVERRTRQLEQFL</sequence>
<name>A0A830ETF2_9EURY</name>
<dbReference type="Pfam" id="PF19792">
    <property type="entry name" value="DUF6276"/>
    <property type="match status" value="1"/>
</dbReference>
<evidence type="ECO:0000313" key="1">
    <source>
        <dbReference type="EMBL" id="GGL28548.1"/>
    </source>
</evidence>
<gene>
    <name evidence="1" type="ORF">GCM10009037_10250</name>
</gene>
<dbReference type="OrthoDB" id="212944at2157"/>
<accession>A0A830ETF2</accession>
<keyword evidence="2" id="KW-1185">Reference proteome</keyword>
<protein>
    <recommendedName>
        <fullName evidence="3">Small CPxCG-related zinc finger protein</fullName>
    </recommendedName>
</protein>
<evidence type="ECO:0008006" key="3">
    <source>
        <dbReference type="Google" id="ProtNLM"/>
    </source>
</evidence>
<dbReference type="Proteomes" id="UP000628840">
    <property type="component" value="Unassembled WGS sequence"/>
</dbReference>
<dbReference type="EMBL" id="BMPF01000001">
    <property type="protein sequence ID" value="GGL28548.1"/>
    <property type="molecule type" value="Genomic_DNA"/>
</dbReference>
<proteinExistence type="predicted"/>
<evidence type="ECO:0000313" key="2">
    <source>
        <dbReference type="Proteomes" id="UP000628840"/>
    </source>
</evidence>
<organism evidence="1 2">
    <name type="scientific">Halarchaeum grantii</name>
    <dbReference type="NCBI Taxonomy" id="1193105"/>
    <lineage>
        <taxon>Archaea</taxon>
        <taxon>Methanobacteriati</taxon>
        <taxon>Methanobacteriota</taxon>
        <taxon>Stenosarchaea group</taxon>
        <taxon>Halobacteria</taxon>
        <taxon>Halobacteriales</taxon>
        <taxon>Halobacteriaceae</taxon>
    </lineage>
</organism>
<dbReference type="AlphaFoldDB" id="A0A830ETF2"/>
<reference evidence="1 2" key="1">
    <citation type="journal article" date="2019" name="Int. J. Syst. Evol. Microbiol.">
        <title>The Global Catalogue of Microorganisms (GCM) 10K type strain sequencing project: providing services to taxonomists for standard genome sequencing and annotation.</title>
        <authorList>
            <consortium name="The Broad Institute Genomics Platform"/>
            <consortium name="The Broad Institute Genome Sequencing Center for Infectious Disease"/>
            <person name="Wu L."/>
            <person name="Ma J."/>
        </authorList>
    </citation>
    <scope>NUCLEOTIDE SEQUENCE [LARGE SCALE GENOMIC DNA]</scope>
    <source>
        <strain evidence="1 2">JCM 19585</strain>
    </source>
</reference>